<sequence>MELEVGRKIRDLRKYYGMTQEELAEGICTQASISKIEKNDETYISAQILYLISQRLGVSIEYFFNDNEVLNISYVNEVCEQFSELIANKDYEEAYEMVKLEKNNPMFSTKRHLKKFLLWREALCINYLYGKKSEAIEMINEALLLSETTEKNYSLEDLNIMTSKAILLGELENWEESLNLYINILEHIKKIPFQKDRLTLINIYYNASRSAIKVNDYDQALLFCNKGILVCKQEKTFFLLGHLNYQKAECLINLNKQDKKMPLQFYKKALALFEGAEQEKYIDIVKEKINQLSPITK</sequence>
<comment type="caution">
    <text evidence="2">The sequence shown here is derived from an EMBL/GenBank/DDBJ whole genome shotgun (WGS) entry which is preliminary data.</text>
</comment>
<dbReference type="PROSITE" id="PS50943">
    <property type="entry name" value="HTH_CROC1"/>
    <property type="match status" value="1"/>
</dbReference>
<dbReference type="SUPFAM" id="SSF48452">
    <property type="entry name" value="TPR-like"/>
    <property type="match status" value="1"/>
</dbReference>
<dbReference type="Pfam" id="PF18768">
    <property type="entry name" value="RNPP_C"/>
    <property type="match status" value="1"/>
</dbReference>
<dbReference type="InterPro" id="IPR053163">
    <property type="entry name" value="HTH-type_regulator_Rgg"/>
</dbReference>
<evidence type="ECO:0000259" key="1">
    <source>
        <dbReference type="PROSITE" id="PS50943"/>
    </source>
</evidence>
<protein>
    <submittedName>
        <fullName evidence="2">Helix-turn-helix domain-containing protein</fullName>
    </submittedName>
</protein>
<dbReference type="Pfam" id="PF01381">
    <property type="entry name" value="HTH_3"/>
    <property type="match status" value="1"/>
</dbReference>
<dbReference type="RefSeq" id="WP_273847853.1">
    <property type="nucleotide sequence ID" value="NZ_JAQQWT010000038.1"/>
</dbReference>
<accession>A0ABV6NKW9</accession>
<reference evidence="2 3" key="1">
    <citation type="submission" date="2024-09" db="EMBL/GenBank/DDBJ databases">
        <authorList>
            <person name="Sun Q."/>
            <person name="Mori K."/>
        </authorList>
    </citation>
    <scope>NUCLEOTIDE SEQUENCE [LARGE SCALE GENOMIC DNA]</scope>
    <source>
        <strain evidence="2 3">NCAIM B.02301</strain>
    </source>
</reference>
<dbReference type="InterPro" id="IPR010982">
    <property type="entry name" value="Lambda_DNA-bd_dom_sf"/>
</dbReference>
<name>A0ABV6NKW9_9BACI</name>
<dbReference type="Proteomes" id="UP001589833">
    <property type="component" value="Unassembled WGS sequence"/>
</dbReference>
<dbReference type="InterPro" id="IPR011990">
    <property type="entry name" value="TPR-like_helical_dom_sf"/>
</dbReference>
<dbReference type="SMART" id="SM00530">
    <property type="entry name" value="HTH_XRE"/>
    <property type="match status" value="1"/>
</dbReference>
<evidence type="ECO:0000313" key="2">
    <source>
        <dbReference type="EMBL" id="MFC0561405.1"/>
    </source>
</evidence>
<feature type="domain" description="HTH cro/C1-type" evidence="1">
    <location>
        <begin position="9"/>
        <end position="63"/>
    </location>
</feature>
<dbReference type="PANTHER" id="PTHR37038">
    <property type="entry name" value="TRANSCRIPTIONAL REGULATOR-RELATED"/>
    <property type="match status" value="1"/>
</dbReference>
<gene>
    <name evidence="2" type="ORF">ACFFH4_21015</name>
</gene>
<dbReference type="SUPFAM" id="SSF47413">
    <property type="entry name" value="lambda repressor-like DNA-binding domains"/>
    <property type="match status" value="1"/>
</dbReference>
<dbReference type="EMBL" id="JBHLTR010000058">
    <property type="protein sequence ID" value="MFC0561405.1"/>
    <property type="molecule type" value="Genomic_DNA"/>
</dbReference>
<evidence type="ECO:0000313" key="3">
    <source>
        <dbReference type="Proteomes" id="UP001589833"/>
    </source>
</evidence>
<organism evidence="2 3">
    <name type="scientific">Halalkalibacter alkalisediminis</name>
    <dbReference type="NCBI Taxonomy" id="935616"/>
    <lineage>
        <taxon>Bacteria</taxon>
        <taxon>Bacillati</taxon>
        <taxon>Bacillota</taxon>
        <taxon>Bacilli</taxon>
        <taxon>Bacillales</taxon>
        <taxon>Bacillaceae</taxon>
        <taxon>Halalkalibacter</taxon>
    </lineage>
</organism>
<dbReference type="PANTHER" id="PTHR37038:SF14">
    <property type="entry name" value="TRANSCRIPTIONAL ACTIVATOR"/>
    <property type="match status" value="1"/>
</dbReference>
<proteinExistence type="predicted"/>
<dbReference type="CDD" id="cd00093">
    <property type="entry name" value="HTH_XRE"/>
    <property type="match status" value="1"/>
</dbReference>
<dbReference type="Gene3D" id="1.25.40.10">
    <property type="entry name" value="Tetratricopeptide repeat domain"/>
    <property type="match status" value="1"/>
</dbReference>
<dbReference type="InterPro" id="IPR001387">
    <property type="entry name" value="Cro/C1-type_HTH"/>
</dbReference>
<dbReference type="InterPro" id="IPR041315">
    <property type="entry name" value="PlcR_TPR"/>
</dbReference>
<keyword evidence="3" id="KW-1185">Reference proteome</keyword>